<dbReference type="PANTHER" id="PTHR47966:SF23">
    <property type="entry name" value="ASPARTIC ENDOPEPTIDASE, PUTATIVE (AFU_ORTHOLOGUE AFUA_2G15950)-RELATED"/>
    <property type="match status" value="1"/>
</dbReference>
<dbReference type="Gene3D" id="2.40.70.10">
    <property type="entry name" value="Acid Proteases"/>
    <property type="match status" value="2"/>
</dbReference>
<evidence type="ECO:0000256" key="5">
    <source>
        <dbReference type="ARBA" id="ARBA00022729"/>
    </source>
</evidence>
<keyword evidence="8" id="KW-0865">Zymogen</keyword>
<dbReference type="InterPro" id="IPR033121">
    <property type="entry name" value="PEPTIDASE_A1"/>
</dbReference>
<evidence type="ECO:0000256" key="4">
    <source>
        <dbReference type="ARBA" id="ARBA00022670"/>
    </source>
</evidence>
<keyword evidence="9" id="KW-0325">Glycoprotein</keyword>
<evidence type="ECO:0000313" key="13">
    <source>
        <dbReference type="EMBL" id="KAK4091592.1"/>
    </source>
</evidence>
<dbReference type="Pfam" id="PF00026">
    <property type="entry name" value="Asp"/>
    <property type="match status" value="1"/>
</dbReference>
<feature type="compositionally biased region" description="Low complexity" evidence="11">
    <location>
        <begin position="647"/>
        <end position="659"/>
    </location>
</feature>
<accession>A0ABR0C5M0</accession>
<protein>
    <recommendedName>
        <fullName evidence="12">Peptidase A1 domain-containing protein</fullName>
    </recommendedName>
</protein>
<dbReference type="PRINTS" id="PR00792">
    <property type="entry name" value="PEPSIN"/>
</dbReference>
<evidence type="ECO:0000256" key="8">
    <source>
        <dbReference type="ARBA" id="ARBA00023145"/>
    </source>
</evidence>
<keyword evidence="4 10" id="KW-0645">Protease</keyword>
<comment type="subcellular location">
    <subcellularLocation>
        <location evidence="1">Secreted</location>
    </subcellularLocation>
</comment>
<dbReference type="InterPro" id="IPR001461">
    <property type="entry name" value="Aspartic_peptidase_A1"/>
</dbReference>
<feature type="compositionally biased region" description="Low complexity" evidence="11">
    <location>
        <begin position="695"/>
        <end position="707"/>
    </location>
</feature>
<dbReference type="EMBL" id="JAWRVI010000011">
    <property type="protein sequence ID" value="KAK4091592.1"/>
    <property type="molecule type" value="Genomic_DNA"/>
</dbReference>
<name>A0ABR0C5M0_PURLI</name>
<feature type="region of interest" description="Disordered" evidence="11">
    <location>
        <begin position="647"/>
        <end position="735"/>
    </location>
</feature>
<evidence type="ECO:0000256" key="9">
    <source>
        <dbReference type="ARBA" id="ARBA00023180"/>
    </source>
</evidence>
<proteinExistence type="inferred from homology"/>
<feature type="compositionally biased region" description="Basic and acidic residues" evidence="11">
    <location>
        <begin position="817"/>
        <end position="828"/>
    </location>
</feature>
<dbReference type="SUPFAM" id="SSF50630">
    <property type="entry name" value="Acid proteases"/>
    <property type="match status" value="1"/>
</dbReference>
<organism evidence="13 14">
    <name type="scientific">Purpureocillium lilacinum</name>
    <name type="common">Paecilomyces lilacinus</name>
    <dbReference type="NCBI Taxonomy" id="33203"/>
    <lineage>
        <taxon>Eukaryota</taxon>
        <taxon>Fungi</taxon>
        <taxon>Dikarya</taxon>
        <taxon>Ascomycota</taxon>
        <taxon>Pezizomycotina</taxon>
        <taxon>Sordariomycetes</taxon>
        <taxon>Hypocreomycetidae</taxon>
        <taxon>Hypocreales</taxon>
        <taxon>Ophiocordycipitaceae</taxon>
        <taxon>Purpureocillium</taxon>
    </lineage>
</organism>
<dbReference type="InterPro" id="IPR001969">
    <property type="entry name" value="Aspartic_peptidase_AS"/>
</dbReference>
<keyword evidence="6 10" id="KW-0064">Aspartyl protease</keyword>
<keyword evidence="7 10" id="KW-0378">Hydrolase</keyword>
<dbReference type="InterPro" id="IPR021109">
    <property type="entry name" value="Peptidase_aspartic_dom_sf"/>
</dbReference>
<evidence type="ECO:0000256" key="6">
    <source>
        <dbReference type="ARBA" id="ARBA00022750"/>
    </source>
</evidence>
<evidence type="ECO:0000256" key="3">
    <source>
        <dbReference type="ARBA" id="ARBA00022525"/>
    </source>
</evidence>
<keyword evidence="14" id="KW-1185">Reference proteome</keyword>
<evidence type="ECO:0000256" key="2">
    <source>
        <dbReference type="ARBA" id="ARBA00007447"/>
    </source>
</evidence>
<gene>
    <name evidence="13" type="ORF">Purlil1_4022</name>
</gene>
<dbReference type="PROSITE" id="PS00141">
    <property type="entry name" value="ASP_PROTEASE"/>
    <property type="match status" value="2"/>
</dbReference>
<evidence type="ECO:0000256" key="11">
    <source>
        <dbReference type="SAM" id="MobiDB-lite"/>
    </source>
</evidence>
<comment type="similarity">
    <text evidence="2 10">Belongs to the peptidase A1 family.</text>
</comment>
<dbReference type="InterPro" id="IPR034163">
    <property type="entry name" value="Aspergillopepsin-like_cat_dom"/>
</dbReference>
<keyword evidence="3" id="KW-0964">Secreted</keyword>
<dbReference type="PROSITE" id="PS51767">
    <property type="entry name" value="PEPTIDASE_A1"/>
    <property type="match status" value="1"/>
</dbReference>
<comment type="caution">
    <text evidence="13">The sequence shown here is derived from an EMBL/GenBank/DDBJ whole genome shotgun (WGS) entry which is preliminary data.</text>
</comment>
<sequence length="836" mass="89013">MGNVVAGSPGQNFSMAARSTRASGRLVPAVAEALRGVLTSTHDTLWGRARRLKGMRQQCGLWGIDISQGYSRVGYFPAAMEPKSFLALVIFGFLSLVTASGAGVEKRSFTVPRVRNVNFVGHNGPKELAKAYRKYRVPVSDSLVEAAAFQEARLKKRSLELQKRSVENLAAAGKVFRPVRGSSVARRSAGGLLSWGASAVGRISVPVAKEDDHTLWPRQQKQGNQTGRVVAVPEPADAEYLCKVRIGGQDVNLDFDSGSSDLWVKSVDPSDTDPKSRAAFDPRKSKTFKLIEGANFSIIYGDSSGARGGCGTDEVQIGDLTVKNQAVELATQVSRQFVEDVRTDGLLGLAFSELNAVEPQKQKTLFDNAASSLEQPIICVDLRKGANGSYTFGKCDETTIDGQLTYVPCNTTQGFWAVKTEEFSVGDGQRQKAAPGTHAIVDTGTTLTLAGPELTQSYYKQVQGAQFNERQGGITFPCNSTLPDLHLDVNGLYNATVKGENLIFGEIGDGSCFGGVQPFPPGGSRPDTVILGDNFFKSNLVVFNLGNNTVGFATKKVLDGGVRRRAGLAQEEKGSGPSEPLRSRTLIRCSMGKPTTSSPRPRVVGPGTASLKVQGSRVIVDVPAPYRVPNGAIPQWWANKPLSYSSGAAGDAAEAGLGSPHDVGDGNRMRQPRVPRHIHVKAQPAKPTYVPIMGSSQSSTSSSSDGSAPKKSLYQRAQEKKRGPGTSGLSDEDLKKYTGKTRAEFDAWKETTPGVGKNQLAGKLAVGPTSGLGGAATAGGLGGWGPGAEPNDPNRGMKFPPQPLPRKESFGDESEQEEVKKKEVKVTKLTDGLAMS</sequence>
<evidence type="ECO:0000259" key="12">
    <source>
        <dbReference type="PROSITE" id="PS51767"/>
    </source>
</evidence>
<feature type="domain" description="Peptidase A1" evidence="12">
    <location>
        <begin position="240"/>
        <end position="553"/>
    </location>
</feature>
<keyword evidence="5" id="KW-0732">Signal</keyword>
<dbReference type="CDD" id="cd06097">
    <property type="entry name" value="Aspergillopepsin_like"/>
    <property type="match status" value="1"/>
</dbReference>
<evidence type="ECO:0000256" key="10">
    <source>
        <dbReference type="RuleBase" id="RU000454"/>
    </source>
</evidence>
<feature type="compositionally biased region" description="Gly residues" evidence="11">
    <location>
        <begin position="772"/>
        <end position="786"/>
    </location>
</feature>
<dbReference type="Proteomes" id="UP001287286">
    <property type="component" value="Unassembled WGS sequence"/>
</dbReference>
<evidence type="ECO:0000313" key="14">
    <source>
        <dbReference type="Proteomes" id="UP001287286"/>
    </source>
</evidence>
<evidence type="ECO:0000256" key="7">
    <source>
        <dbReference type="ARBA" id="ARBA00022801"/>
    </source>
</evidence>
<evidence type="ECO:0000256" key="1">
    <source>
        <dbReference type="ARBA" id="ARBA00004613"/>
    </source>
</evidence>
<reference evidence="13 14" key="1">
    <citation type="journal article" date="2024" name="Microbiol. Resour. Announc.">
        <title>Genome annotations for the ascomycete fungi Trichoderma harzianum, Trichoderma aggressivum, and Purpureocillium lilacinum.</title>
        <authorList>
            <person name="Beijen E.P.W."/>
            <person name="Ohm R.A."/>
        </authorList>
    </citation>
    <scope>NUCLEOTIDE SEQUENCE [LARGE SCALE GENOMIC DNA]</scope>
    <source>
        <strain evidence="13 14">CBS 150709</strain>
    </source>
</reference>
<feature type="region of interest" description="Disordered" evidence="11">
    <location>
        <begin position="772"/>
        <end position="836"/>
    </location>
</feature>
<dbReference type="PANTHER" id="PTHR47966">
    <property type="entry name" value="BETA-SITE APP-CLEAVING ENZYME, ISOFORM A-RELATED"/>
    <property type="match status" value="1"/>
</dbReference>
<feature type="compositionally biased region" description="Basic residues" evidence="11">
    <location>
        <begin position="670"/>
        <end position="680"/>
    </location>
</feature>